<protein>
    <submittedName>
        <fullName evidence="2">Methyltransferase type 11</fullName>
    </submittedName>
</protein>
<dbReference type="InterPro" id="IPR041698">
    <property type="entry name" value="Methyltransf_25"/>
</dbReference>
<dbReference type="OrthoDB" id="529208at2"/>
<gene>
    <name evidence="2" type="ordered locus">CAP2UW1_0927</name>
</gene>
<dbReference type="GO" id="GO:0008168">
    <property type="term" value="F:methyltransferase activity"/>
    <property type="evidence" value="ECO:0007669"/>
    <property type="project" value="UniProtKB-KW"/>
</dbReference>
<dbReference type="KEGG" id="app:CAP2UW1_0927"/>
<keyword evidence="2" id="KW-0489">Methyltransferase</keyword>
<dbReference type="Pfam" id="PF13649">
    <property type="entry name" value="Methyltransf_25"/>
    <property type="match status" value="1"/>
</dbReference>
<dbReference type="eggNOG" id="COG2226">
    <property type="taxonomic scope" value="Bacteria"/>
</dbReference>
<dbReference type="STRING" id="522306.CAP2UW1_0927"/>
<feature type="domain" description="Methyltransferase" evidence="1">
    <location>
        <begin position="120"/>
        <end position="215"/>
    </location>
</feature>
<organism evidence="2">
    <name type="scientific">Accumulibacter regalis</name>
    <dbReference type="NCBI Taxonomy" id="522306"/>
    <lineage>
        <taxon>Bacteria</taxon>
        <taxon>Pseudomonadati</taxon>
        <taxon>Pseudomonadota</taxon>
        <taxon>Betaproteobacteria</taxon>
        <taxon>Candidatus Accumulibacter</taxon>
    </lineage>
</organism>
<dbReference type="Gene3D" id="3.40.50.150">
    <property type="entry name" value="Vaccinia Virus protein VP39"/>
    <property type="match status" value="1"/>
</dbReference>
<keyword evidence="2" id="KW-0808">Transferase</keyword>
<sequence length="295" mass="33677">MRSPWRSVCQGILGHTQIYSGNFSQAYRSQRGIQPIVNHNIFPMKTRIDRPGATCVAVKKSLPAVPQYLQAHYWWAYVHPRAVHVFERQWLVNLILWGNYKRLCNAVLHDYGHHLPGRTLQVACAYGDLTPRLANCVTPDGSLEIVDILPIQLDNLASKLPRDVPIKLHCMDSAALGFADASFDRALLFFLLHEQPQAVRERTLAEALRVVRPGGTLTIVDYAPPNRFNPLRYFWKPVLDRLEPFARDLFSEEVAAWLPKNGSFLTVSKQRFFGGMYQMLTLKVAEPVKDRQTDE</sequence>
<dbReference type="EMBL" id="CP001715">
    <property type="protein sequence ID" value="ACV34264.1"/>
    <property type="molecule type" value="Genomic_DNA"/>
</dbReference>
<dbReference type="AlphaFoldDB" id="C7RPM1"/>
<evidence type="ECO:0000313" key="2">
    <source>
        <dbReference type="EMBL" id="ACV34264.1"/>
    </source>
</evidence>
<proteinExistence type="predicted"/>
<evidence type="ECO:0000259" key="1">
    <source>
        <dbReference type="Pfam" id="PF13649"/>
    </source>
</evidence>
<dbReference type="InterPro" id="IPR029063">
    <property type="entry name" value="SAM-dependent_MTases_sf"/>
</dbReference>
<dbReference type="HOGENOM" id="CLU_082040_0_0_4"/>
<dbReference type="SUPFAM" id="SSF53335">
    <property type="entry name" value="S-adenosyl-L-methionine-dependent methyltransferases"/>
    <property type="match status" value="1"/>
</dbReference>
<dbReference type="NCBIfam" id="NF038261">
    <property type="entry name" value="rhodoquin_RquA"/>
    <property type="match status" value="1"/>
</dbReference>
<name>C7RPM1_ACCRE</name>
<reference evidence="2" key="1">
    <citation type="submission" date="2009-08" db="EMBL/GenBank/DDBJ databases">
        <authorList>
            <consortium name="US DOE Joint Genome Institute"/>
            <person name="Lucas S."/>
            <person name="Copeland A."/>
            <person name="Lapidus A."/>
            <person name="Glavina del Rio T."/>
            <person name="Dalin E."/>
            <person name="Tice H."/>
            <person name="Bruce D."/>
            <person name="Barry K."/>
            <person name="Pitluck S."/>
            <person name="Lowry S."/>
            <person name="Larimer F."/>
            <person name="Land M."/>
            <person name="Hauser L."/>
            <person name="Kyrpides N."/>
            <person name="Ivanova N."/>
            <person name="McMahon K.D."/>
            <person name="Hugenholtz P."/>
        </authorList>
    </citation>
    <scope>NUCLEOTIDE SEQUENCE</scope>
    <source>
        <strain evidence="2">UW-1</strain>
    </source>
</reference>
<reference evidence="2" key="2">
    <citation type="submission" date="2009-09" db="EMBL/GenBank/DDBJ databases">
        <title>Complete sequence of chromosome of Candidatus Accumulibacter phosphatis clade IIA str. UW-1.</title>
        <authorList>
            <consortium name="US DOE Joint Genome Institute"/>
            <person name="Martin H.G."/>
            <person name="Ivanova N."/>
            <person name="Kunin V."/>
            <person name="Warnecke F."/>
            <person name="Barry K."/>
            <person name="He S."/>
            <person name="Salamov A."/>
            <person name="Szeto E."/>
            <person name="Dalin E."/>
            <person name="Pangilinan J.L."/>
            <person name="Lapidus A."/>
            <person name="Lowry S."/>
            <person name="Kyrpides N.C."/>
            <person name="McMahon K.D."/>
            <person name="Hugenholtz P."/>
        </authorList>
    </citation>
    <scope>NUCLEOTIDE SEQUENCE [LARGE SCALE GENOMIC DNA]</scope>
    <source>
        <strain evidence="2">UW-1</strain>
    </source>
</reference>
<accession>C7RPM1</accession>
<dbReference type="GO" id="GO:0032259">
    <property type="term" value="P:methylation"/>
    <property type="evidence" value="ECO:0007669"/>
    <property type="project" value="UniProtKB-KW"/>
</dbReference>